<dbReference type="KEGG" id="ehx:EMIHUDRAFT_225426"/>
<dbReference type="RefSeq" id="XP_005789970.1">
    <property type="nucleotide sequence ID" value="XM_005789913.1"/>
</dbReference>
<dbReference type="GeneID" id="17282811"/>
<evidence type="ECO:0000313" key="1">
    <source>
        <dbReference type="EnsemblProtists" id="EOD37541"/>
    </source>
</evidence>
<accession>A0A0D3KP56</accession>
<proteinExistence type="predicted"/>
<organism evidence="1 2">
    <name type="scientific">Emiliania huxleyi (strain CCMP1516)</name>
    <dbReference type="NCBI Taxonomy" id="280463"/>
    <lineage>
        <taxon>Eukaryota</taxon>
        <taxon>Haptista</taxon>
        <taxon>Haptophyta</taxon>
        <taxon>Prymnesiophyceae</taxon>
        <taxon>Isochrysidales</taxon>
        <taxon>Noelaerhabdaceae</taxon>
        <taxon>Emiliania</taxon>
    </lineage>
</organism>
<dbReference type="Gene3D" id="3.40.50.150">
    <property type="entry name" value="Vaccinia Virus protein VP39"/>
    <property type="match status" value="2"/>
</dbReference>
<dbReference type="EnsemblProtists" id="EOD37541">
    <property type="protein sequence ID" value="EOD37541"/>
    <property type="gene ID" value="EMIHUDRAFT_225426"/>
</dbReference>
<dbReference type="HOGENOM" id="CLU_416481_0_0_1"/>
<reference evidence="2" key="1">
    <citation type="journal article" date="2013" name="Nature">
        <title>Pan genome of the phytoplankton Emiliania underpins its global distribution.</title>
        <authorList>
            <person name="Read B.A."/>
            <person name="Kegel J."/>
            <person name="Klute M.J."/>
            <person name="Kuo A."/>
            <person name="Lefebvre S.C."/>
            <person name="Maumus F."/>
            <person name="Mayer C."/>
            <person name="Miller J."/>
            <person name="Monier A."/>
            <person name="Salamov A."/>
            <person name="Young J."/>
            <person name="Aguilar M."/>
            <person name="Claverie J.M."/>
            <person name="Frickenhaus S."/>
            <person name="Gonzalez K."/>
            <person name="Herman E.K."/>
            <person name="Lin Y.C."/>
            <person name="Napier J."/>
            <person name="Ogata H."/>
            <person name="Sarno A.F."/>
            <person name="Shmutz J."/>
            <person name="Schroeder D."/>
            <person name="de Vargas C."/>
            <person name="Verret F."/>
            <person name="von Dassow P."/>
            <person name="Valentin K."/>
            <person name="Van de Peer Y."/>
            <person name="Wheeler G."/>
            <person name="Dacks J.B."/>
            <person name="Delwiche C.F."/>
            <person name="Dyhrman S.T."/>
            <person name="Glockner G."/>
            <person name="John U."/>
            <person name="Richards T."/>
            <person name="Worden A.Z."/>
            <person name="Zhang X."/>
            <person name="Grigoriev I.V."/>
            <person name="Allen A.E."/>
            <person name="Bidle K."/>
            <person name="Borodovsky M."/>
            <person name="Bowler C."/>
            <person name="Brownlee C."/>
            <person name="Cock J.M."/>
            <person name="Elias M."/>
            <person name="Gladyshev V.N."/>
            <person name="Groth M."/>
            <person name="Guda C."/>
            <person name="Hadaegh A."/>
            <person name="Iglesias-Rodriguez M.D."/>
            <person name="Jenkins J."/>
            <person name="Jones B.M."/>
            <person name="Lawson T."/>
            <person name="Leese F."/>
            <person name="Lindquist E."/>
            <person name="Lobanov A."/>
            <person name="Lomsadze A."/>
            <person name="Malik S.B."/>
            <person name="Marsh M.E."/>
            <person name="Mackinder L."/>
            <person name="Mock T."/>
            <person name="Mueller-Roeber B."/>
            <person name="Pagarete A."/>
            <person name="Parker M."/>
            <person name="Probert I."/>
            <person name="Quesneville H."/>
            <person name="Raines C."/>
            <person name="Rensing S.A."/>
            <person name="Riano-Pachon D.M."/>
            <person name="Richier S."/>
            <person name="Rokitta S."/>
            <person name="Shiraiwa Y."/>
            <person name="Soanes D.M."/>
            <person name="van der Giezen M."/>
            <person name="Wahlund T.M."/>
            <person name="Williams B."/>
            <person name="Wilson W."/>
            <person name="Wolfe G."/>
            <person name="Wurch L.L."/>
        </authorList>
    </citation>
    <scope>NUCLEOTIDE SEQUENCE</scope>
</reference>
<reference evidence="1" key="2">
    <citation type="submission" date="2024-10" db="UniProtKB">
        <authorList>
            <consortium name="EnsemblProtists"/>
        </authorList>
    </citation>
    <scope>IDENTIFICATION</scope>
</reference>
<dbReference type="Proteomes" id="UP000013827">
    <property type="component" value="Unassembled WGS sequence"/>
</dbReference>
<name>A0A0D3KP56_EMIH1</name>
<keyword evidence="2" id="KW-1185">Reference proteome</keyword>
<dbReference type="InterPro" id="IPR029063">
    <property type="entry name" value="SAM-dependent_MTases_sf"/>
</dbReference>
<dbReference type="eggNOG" id="ENOG502SFDJ">
    <property type="taxonomic scope" value="Eukaryota"/>
</dbReference>
<dbReference type="PaxDb" id="2903-EOD37541"/>
<protein>
    <submittedName>
        <fullName evidence="1">Uncharacterized protein</fullName>
    </submittedName>
</protein>
<evidence type="ECO:0000313" key="2">
    <source>
        <dbReference type="Proteomes" id="UP000013827"/>
    </source>
</evidence>
<dbReference type="OMA" id="ANGAWAF"/>
<dbReference type="AlphaFoldDB" id="A0A0D3KP56"/>
<sequence length="659" mass="68236">MPAPVRRQSGGASWPEPPLLNAWISKAQSARALLQLHAQHGERMDAMHLGNLWNKLGRHLKWQTASGEMGDSLAGLAAATQSQLEAHGCRRPDILANIAHGAAQAMGADAPAARGLFDAIARAAADACAKPRCEPRHLANLAWAFATASQPQPALFDRIAAASAPLLGGSFNAQEIGMLALEHGGATAALAEAACARASELEPQASLGASRRISARPGASRRISWLEPQAIATVALSLVKLGAASPEDGRRSVGLRALKRLARAARRRMAAFNAQDLDSLASAYARLGLPRWGAKLASAIAAAAVALGTKRCTPRHLANVLWGVAKLLARGSVATEPSVVSLCGMAGGAIASDAAAFNARDLSNAAWSLLTLGLFDRPTMLAIAARAAATLDSFNAQETSKLLPREQRLELPLAGPPILLTHMLGGGRAKGAEARRRAARRGAFSEACRGLLIGGREETGATAATGGALWEGSLLLAKWGGAGGEAGRVGGWAGAVQEPSGRPPVGVGPVPVGWAGRSAVELGAGLGLPAIVAGRLGMRTVATDADEDKLGLGRPPDVLLAVDVVYGREERVWSALVETLVALSCEGTLVLMAHGNGAAPGVHSMGGRFYEMAADHFEAASLPADAEHPGCQIHCLVRRPPAESRRGSVRPRTKRARPH</sequence>